<dbReference type="GO" id="GO:0009523">
    <property type="term" value="C:photosystem II"/>
    <property type="evidence" value="ECO:0007669"/>
    <property type="project" value="UniProtKB-KW"/>
</dbReference>
<accession>A0A917CI10</accession>
<evidence type="ECO:0000256" key="3">
    <source>
        <dbReference type="SAM" id="SignalP"/>
    </source>
</evidence>
<dbReference type="Pfam" id="PF14870">
    <property type="entry name" value="PSII_BNR"/>
    <property type="match status" value="2"/>
</dbReference>
<evidence type="ECO:0000256" key="2">
    <source>
        <dbReference type="ARBA" id="ARBA00023276"/>
    </source>
</evidence>
<dbReference type="PANTHER" id="PTHR47199">
    <property type="entry name" value="PHOTOSYSTEM II STABILITY/ASSEMBLY FACTOR HCF136, CHLOROPLASTIC"/>
    <property type="match status" value="1"/>
</dbReference>
<feature type="domain" description="Photosynthesis system II assembly factor Ycf48/Hcf136-like" evidence="4">
    <location>
        <begin position="48"/>
        <end position="123"/>
    </location>
</feature>
<proteinExistence type="predicted"/>
<dbReference type="AlphaFoldDB" id="A0A917CI10"/>
<dbReference type="EMBL" id="BMFO01000002">
    <property type="protein sequence ID" value="GGF89472.1"/>
    <property type="molecule type" value="Genomic_DNA"/>
</dbReference>
<dbReference type="RefSeq" id="WP_188448282.1">
    <property type="nucleotide sequence ID" value="NZ_BMFO01000002.1"/>
</dbReference>
<dbReference type="GO" id="GO:0015979">
    <property type="term" value="P:photosynthesis"/>
    <property type="evidence" value="ECO:0007669"/>
    <property type="project" value="UniProtKB-KW"/>
</dbReference>
<name>A0A917CI10_9GAMM</name>
<sequence length="358" mass="36240">MADKPQHPWRIVGAVSFLALPLLAAGLDAAQGDPSISDSEILPKAAHSLLLDIAGTGDGFVAVGERGHVLVSADGKTWTQAKVPTRSTLTSVSAQGASIWAAGHDGVIIHSADGGKTWQRQRVQPWSADSREPTNGSPILDTLFLSANEGYAVGAYSLLLKTVDGGASWTALSVAGEAAVAPVATASDSGVFDDSMLELAAESDPHLNAIARTDAGMLLVMGERGAGFRSADGGASWSKIRLPYEGSMFGLLALGGEKVLAYGLRGNVYESDDAGGSWRKVDSGTGTSLIGGTVGPDGTVVLVGSNGTLLARRAGAQAFSASNIQLGSGQVPALSAAVAADGGYLLTSDLGAVSAKVQ</sequence>
<keyword evidence="2" id="KW-0604">Photosystem II</keyword>
<evidence type="ECO:0000313" key="6">
    <source>
        <dbReference type="Proteomes" id="UP000632858"/>
    </source>
</evidence>
<evidence type="ECO:0000259" key="4">
    <source>
        <dbReference type="Pfam" id="PF14870"/>
    </source>
</evidence>
<dbReference type="SUPFAM" id="SSF50939">
    <property type="entry name" value="Sialidases"/>
    <property type="match status" value="1"/>
</dbReference>
<feature type="signal peptide" evidence="3">
    <location>
        <begin position="1"/>
        <end position="24"/>
    </location>
</feature>
<dbReference type="InterPro" id="IPR036278">
    <property type="entry name" value="Sialidase_sf"/>
</dbReference>
<feature type="chain" id="PRO_5037387990" description="Photosynthesis system II assembly factor Ycf48/Hcf136-like domain-containing protein" evidence="3">
    <location>
        <begin position="25"/>
        <end position="358"/>
    </location>
</feature>
<keyword evidence="6" id="KW-1185">Reference proteome</keyword>
<evidence type="ECO:0000313" key="5">
    <source>
        <dbReference type="EMBL" id="GGF89472.1"/>
    </source>
</evidence>
<dbReference type="PANTHER" id="PTHR47199:SF2">
    <property type="entry name" value="PHOTOSYSTEM II STABILITY_ASSEMBLY FACTOR HCF136, CHLOROPLASTIC"/>
    <property type="match status" value="1"/>
</dbReference>
<comment type="caution">
    <text evidence="5">The sequence shown here is derived from an EMBL/GenBank/DDBJ whole genome shotgun (WGS) entry which is preliminary data.</text>
</comment>
<protein>
    <recommendedName>
        <fullName evidence="4">Photosynthesis system II assembly factor Ycf48/Hcf136-like domain-containing protein</fullName>
    </recommendedName>
</protein>
<dbReference type="Gene3D" id="2.130.10.10">
    <property type="entry name" value="YVTN repeat-like/Quinoprotein amine dehydrogenase"/>
    <property type="match status" value="2"/>
</dbReference>
<keyword evidence="3" id="KW-0732">Signal</keyword>
<dbReference type="Proteomes" id="UP000632858">
    <property type="component" value="Unassembled WGS sequence"/>
</dbReference>
<dbReference type="InterPro" id="IPR015943">
    <property type="entry name" value="WD40/YVTN_repeat-like_dom_sf"/>
</dbReference>
<organism evidence="5 6">
    <name type="scientific">Arenimonas maotaiensis</name>
    <dbReference type="NCBI Taxonomy" id="1446479"/>
    <lineage>
        <taxon>Bacteria</taxon>
        <taxon>Pseudomonadati</taxon>
        <taxon>Pseudomonadota</taxon>
        <taxon>Gammaproteobacteria</taxon>
        <taxon>Lysobacterales</taxon>
        <taxon>Lysobacteraceae</taxon>
        <taxon>Arenimonas</taxon>
    </lineage>
</organism>
<evidence type="ECO:0000256" key="1">
    <source>
        <dbReference type="ARBA" id="ARBA00022531"/>
    </source>
</evidence>
<reference evidence="5" key="2">
    <citation type="submission" date="2020-09" db="EMBL/GenBank/DDBJ databases">
        <authorList>
            <person name="Sun Q."/>
            <person name="Zhou Y."/>
        </authorList>
    </citation>
    <scope>NUCLEOTIDE SEQUENCE</scope>
    <source>
        <strain evidence="5">CGMCC 1.12726</strain>
    </source>
</reference>
<dbReference type="CDD" id="cd15482">
    <property type="entry name" value="Sialidase_non-viral"/>
    <property type="match status" value="1"/>
</dbReference>
<dbReference type="InterPro" id="IPR028203">
    <property type="entry name" value="PSII_CF48-like_dom"/>
</dbReference>
<gene>
    <name evidence="5" type="ORF">GCM10010960_09160</name>
</gene>
<keyword evidence="1" id="KW-0602">Photosynthesis</keyword>
<reference evidence="5" key="1">
    <citation type="journal article" date="2014" name="Int. J. Syst. Evol. Microbiol.">
        <title>Complete genome sequence of Corynebacterium casei LMG S-19264T (=DSM 44701T), isolated from a smear-ripened cheese.</title>
        <authorList>
            <consortium name="US DOE Joint Genome Institute (JGI-PGF)"/>
            <person name="Walter F."/>
            <person name="Albersmeier A."/>
            <person name="Kalinowski J."/>
            <person name="Ruckert C."/>
        </authorList>
    </citation>
    <scope>NUCLEOTIDE SEQUENCE</scope>
    <source>
        <strain evidence="5">CGMCC 1.12726</strain>
    </source>
</reference>
<feature type="domain" description="Photosynthesis system II assembly factor Ycf48/Hcf136-like" evidence="4">
    <location>
        <begin position="137"/>
        <end position="310"/>
    </location>
</feature>